<evidence type="ECO:0000256" key="6">
    <source>
        <dbReference type="ARBA" id="ARBA00023136"/>
    </source>
</evidence>
<feature type="transmembrane region" description="Helical" evidence="7">
    <location>
        <begin position="315"/>
        <end position="344"/>
    </location>
</feature>
<dbReference type="InterPro" id="IPR025857">
    <property type="entry name" value="MacB_PCD"/>
</dbReference>
<dbReference type="Pfam" id="PF12704">
    <property type="entry name" value="MacB_PCD"/>
    <property type="match status" value="1"/>
</dbReference>
<feature type="domain" description="ABC3 transporter permease C-terminal" evidence="8">
    <location>
        <begin position="664"/>
        <end position="777"/>
    </location>
</feature>
<keyword evidence="11" id="KW-1185">Reference proteome</keyword>
<evidence type="ECO:0000256" key="7">
    <source>
        <dbReference type="SAM" id="Phobius"/>
    </source>
</evidence>
<feature type="transmembrane region" description="Helical" evidence="7">
    <location>
        <begin position="658"/>
        <end position="678"/>
    </location>
</feature>
<gene>
    <name evidence="10" type="ORF">Ga0609869_000707</name>
</gene>
<dbReference type="EMBL" id="JBEHHI010000001">
    <property type="protein sequence ID" value="MEX5727354.1"/>
    <property type="molecule type" value="Genomic_DNA"/>
</dbReference>
<accession>A0ABV3XQL2</accession>
<keyword evidence="6 7" id="KW-0472">Membrane</keyword>
<comment type="caution">
    <text evidence="10">The sequence shown here is derived from an EMBL/GenBank/DDBJ whole genome shotgun (WGS) entry which is preliminary data.</text>
</comment>
<dbReference type="InterPro" id="IPR003838">
    <property type="entry name" value="ABC3_permease_C"/>
</dbReference>
<dbReference type="PANTHER" id="PTHR30489:SF0">
    <property type="entry name" value="LIPOPROTEIN-RELEASING SYSTEM TRANSMEMBRANE PROTEIN LOLE"/>
    <property type="match status" value="1"/>
</dbReference>
<evidence type="ECO:0000259" key="8">
    <source>
        <dbReference type="Pfam" id="PF02687"/>
    </source>
</evidence>
<evidence type="ECO:0000256" key="3">
    <source>
        <dbReference type="ARBA" id="ARBA00022475"/>
    </source>
</evidence>
<evidence type="ECO:0000259" key="9">
    <source>
        <dbReference type="Pfam" id="PF12704"/>
    </source>
</evidence>
<feature type="transmembrane region" description="Helical" evidence="7">
    <location>
        <begin position="714"/>
        <end position="735"/>
    </location>
</feature>
<feature type="domain" description="MacB-like periplasmic core" evidence="9">
    <location>
        <begin position="26"/>
        <end position="237"/>
    </location>
</feature>
<feature type="domain" description="ABC3 transporter permease C-terminal" evidence="8">
    <location>
        <begin position="276"/>
        <end position="392"/>
    </location>
</feature>
<evidence type="ECO:0000256" key="1">
    <source>
        <dbReference type="ARBA" id="ARBA00004651"/>
    </source>
</evidence>
<feature type="transmembrane region" description="Helical" evidence="7">
    <location>
        <begin position="364"/>
        <end position="385"/>
    </location>
</feature>
<feature type="transmembrane region" description="Helical" evidence="7">
    <location>
        <begin position="272"/>
        <end position="294"/>
    </location>
</feature>
<feature type="transmembrane region" description="Helical" evidence="7">
    <location>
        <begin position="21"/>
        <end position="43"/>
    </location>
</feature>
<evidence type="ECO:0000256" key="2">
    <source>
        <dbReference type="ARBA" id="ARBA00005236"/>
    </source>
</evidence>
<dbReference type="Pfam" id="PF02687">
    <property type="entry name" value="FtsX"/>
    <property type="match status" value="2"/>
</dbReference>
<keyword evidence="3" id="KW-1003">Cell membrane</keyword>
<proteinExistence type="inferred from homology"/>
<protein>
    <submittedName>
        <fullName evidence="10">ABC transport system permease protein</fullName>
    </submittedName>
</protein>
<feature type="transmembrane region" description="Helical" evidence="7">
    <location>
        <begin position="755"/>
        <end position="773"/>
    </location>
</feature>
<evidence type="ECO:0000313" key="10">
    <source>
        <dbReference type="EMBL" id="MEX5727354.1"/>
    </source>
</evidence>
<evidence type="ECO:0000256" key="4">
    <source>
        <dbReference type="ARBA" id="ARBA00022692"/>
    </source>
</evidence>
<name>A0ABV3XQL2_9RHOB</name>
<reference evidence="10 11" key="1">
    <citation type="submission" date="2024-06" db="EMBL/GenBank/DDBJ databases">
        <title>Genome of Rhodovulum iodosum, a marine photoferrotroph.</title>
        <authorList>
            <person name="Bianchini G."/>
            <person name="Nikeleit V."/>
            <person name="Kappler A."/>
            <person name="Bryce C."/>
            <person name="Sanchez-Baracaldo P."/>
        </authorList>
    </citation>
    <scope>NUCLEOTIDE SEQUENCE [LARGE SCALE GENOMIC DNA]</scope>
    <source>
        <strain evidence="10 11">UT/N1</strain>
    </source>
</reference>
<keyword evidence="4 7" id="KW-0812">Transmembrane</keyword>
<dbReference type="PROSITE" id="PS51257">
    <property type="entry name" value="PROKAR_LIPOPROTEIN"/>
    <property type="match status" value="1"/>
</dbReference>
<evidence type="ECO:0000313" key="11">
    <source>
        <dbReference type="Proteomes" id="UP001560019"/>
    </source>
</evidence>
<evidence type="ECO:0000256" key="5">
    <source>
        <dbReference type="ARBA" id="ARBA00022989"/>
    </source>
</evidence>
<comment type="similarity">
    <text evidence="2">Belongs to the ABC-4 integral membrane protein family. LolC/E subfamily.</text>
</comment>
<comment type="subcellular location">
    <subcellularLocation>
        <location evidence="1">Cell membrane</location>
        <topology evidence="1">Multi-pass membrane protein</topology>
    </subcellularLocation>
</comment>
<keyword evidence="5 7" id="KW-1133">Transmembrane helix</keyword>
<dbReference type="InterPro" id="IPR051447">
    <property type="entry name" value="Lipoprotein-release_system"/>
</dbReference>
<feature type="transmembrane region" description="Helical" evidence="7">
    <location>
        <begin position="432"/>
        <end position="455"/>
    </location>
</feature>
<dbReference type="PANTHER" id="PTHR30489">
    <property type="entry name" value="LIPOPROTEIN-RELEASING SYSTEM TRANSMEMBRANE PROTEIN LOLE"/>
    <property type="match status" value="1"/>
</dbReference>
<sequence length="790" mass="85823">MSRMEAIDIKLLRDFRRLWAQALAIALVLGCGVAIFLTSFGMFRALEDTRAAYYERNRFADVFVTARRVPGHMVEAIAAIPGVSTVETRVTGSVVLDIPGREETAVGLVISLPNGGLSQLNRPVIRSGRLPDPDAADRVMVNAPFALAHGFGAGDVFSANLNGRKRPLTITGTVLSPEYIYTLGPGALMPDNEGFGIIWMPERAAAAAFDMTGAFNSVSMSLTRGADEAEVIDRLDDLLEPYGGMGAYGREQQVSNSFIDAEIASLRSTALILPPVFFGITAFLVNMVLGRIIALERSQIGLLKAVGYSNWEVCLHYLLLAGLVAVAGIVLGWAVGGWLAHALAELYADFFDFPFLIYRVSYDVYAISAAIALASAGLGAARAALSAARLSPAVAMAPPAPPRYSRNLFDRMLAALRLSQPAMMILRAILRWPVRSGLTVLGLALAVAVMVAATFTEDSLDKIVDAAFFQSNRQDAILYFTEDKPISVLEEIRRLPGVMAVEGQYYLSAELRHGHREKQIALEARPEGSDLARVVDERGHVVVVPENALVLTRRLATHLDARPGDVIEVEFQGDKRQTNELPVAALVTQYFGLGAFIDYDTANRLFRQAPQITMANILIDPRHEADLHARLKDMPGLAGTVMLTDTRRSFQETIAENVLIMNTIYVTIAVLITVGVAYNGARVQLSERARELASLRILGFTRGEVSAILMGETVVLALAAQPVGWLLGWGISWAMTEGFTSDLYAVPLVLRPATFAQASIVVLVACLGAVLLVRRRLDRMDLVAVMKTRE</sequence>
<organism evidence="10 11">
    <name type="scientific">Rhodovulum iodosum</name>
    <dbReference type="NCBI Taxonomy" id="68291"/>
    <lineage>
        <taxon>Bacteria</taxon>
        <taxon>Pseudomonadati</taxon>
        <taxon>Pseudomonadota</taxon>
        <taxon>Alphaproteobacteria</taxon>
        <taxon>Rhodobacterales</taxon>
        <taxon>Paracoccaceae</taxon>
        <taxon>Rhodovulum</taxon>
    </lineage>
</organism>
<dbReference type="Proteomes" id="UP001560019">
    <property type="component" value="Unassembled WGS sequence"/>
</dbReference>